<dbReference type="EMBL" id="BRXX01000181">
    <property type="protein sequence ID" value="GMH96300.1"/>
    <property type="molecule type" value="Genomic_DNA"/>
</dbReference>
<proteinExistence type="predicted"/>
<accession>A0A9W7BY81</accession>
<sequence length="396" mass="45106">MLCSSLSFCFRSQTLCSVHRVHATRVLSTTSEGSDTPTFFEPLLPKNFTGFSNLPPTRSYTLPPDVTTGDGALPFPKSLSPSSALEFNKCPQSYLLRYILNYKDPQTPVMLKGTIIHSALEKLYKDVRRPDRTRQRLHDLLRQSWSDYKRTNSSSFLEMFGTDSGTDVQAEIEWGKSALSLLDNYLEIEDPRSLPSDPVGLEKWVKSNLTSSSSTFLVRGIIDRLDLVQTDRGSVDLRITDYKSGKAPNLKYSPAMNSKIREESFWQLKVYALLHGLQSETSKEKRYEAQVVSDEGNSTKFSSGGLGVRYLRLIYLNNVNGEGEVMEYDLGETEEEREEVLNVTREELVRTWEEIMELVEKGDIKEFRHCERKFCGCHKAREVFVDGTLSEEIINK</sequence>
<evidence type="ECO:0000313" key="3">
    <source>
        <dbReference type="Proteomes" id="UP001165160"/>
    </source>
</evidence>
<dbReference type="Gene3D" id="3.90.320.10">
    <property type="match status" value="1"/>
</dbReference>
<dbReference type="Proteomes" id="UP001165160">
    <property type="component" value="Unassembled WGS sequence"/>
</dbReference>
<name>A0A9W7BY81_9STRA</name>
<dbReference type="InterPro" id="IPR011604">
    <property type="entry name" value="PDDEXK-like_dom_sf"/>
</dbReference>
<organism evidence="2 3">
    <name type="scientific">Triparma verrucosa</name>
    <dbReference type="NCBI Taxonomy" id="1606542"/>
    <lineage>
        <taxon>Eukaryota</taxon>
        <taxon>Sar</taxon>
        <taxon>Stramenopiles</taxon>
        <taxon>Ochrophyta</taxon>
        <taxon>Bolidophyceae</taxon>
        <taxon>Parmales</taxon>
        <taxon>Triparmaceae</taxon>
        <taxon>Triparma</taxon>
    </lineage>
</organism>
<evidence type="ECO:0000259" key="1">
    <source>
        <dbReference type="Pfam" id="PF12705"/>
    </source>
</evidence>
<comment type="caution">
    <text evidence="2">The sequence shown here is derived from an EMBL/GenBank/DDBJ whole genome shotgun (WGS) entry which is preliminary data.</text>
</comment>
<dbReference type="InterPro" id="IPR038726">
    <property type="entry name" value="PDDEXK_AddAB-type"/>
</dbReference>
<evidence type="ECO:0000313" key="2">
    <source>
        <dbReference type="EMBL" id="GMH96300.1"/>
    </source>
</evidence>
<reference evidence="3" key="1">
    <citation type="journal article" date="2023" name="Commun. Biol.">
        <title>Genome analysis of Parmales, the sister group of diatoms, reveals the evolutionary specialization of diatoms from phago-mixotrophs to photoautotrophs.</title>
        <authorList>
            <person name="Ban H."/>
            <person name="Sato S."/>
            <person name="Yoshikawa S."/>
            <person name="Yamada K."/>
            <person name="Nakamura Y."/>
            <person name="Ichinomiya M."/>
            <person name="Sato N."/>
            <person name="Blanc-Mathieu R."/>
            <person name="Endo H."/>
            <person name="Kuwata A."/>
            <person name="Ogata H."/>
        </authorList>
    </citation>
    <scope>NUCLEOTIDE SEQUENCE [LARGE SCALE GENOMIC DNA]</scope>
    <source>
        <strain evidence="3">NIES 3699</strain>
    </source>
</reference>
<gene>
    <name evidence="2" type="ORF">TrVE_jg3715</name>
</gene>
<dbReference type="Pfam" id="PF12705">
    <property type="entry name" value="PDDEXK_1"/>
    <property type="match status" value="1"/>
</dbReference>
<dbReference type="AlphaFoldDB" id="A0A9W7BY81"/>
<keyword evidence="3" id="KW-1185">Reference proteome</keyword>
<feature type="domain" description="PD-(D/E)XK endonuclease-like" evidence="1">
    <location>
        <begin position="78"/>
        <end position="375"/>
    </location>
</feature>
<protein>
    <recommendedName>
        <fullName evidence="1">PD-(D/E)XK endonuclease-like domain-containing protein</fullName>
    </recommendedName>
</protein>